<evidence type="ECO:0000256" key="2">
    <source>
        <dbReference type="ARBA" id="ARBA00023180"/>
    </source>
</evidence>
<dbReference type="GO" id="GO:0003993">
    <property type="term" value="F:acid phosphatase activity"/>
    <property type="evidence" value="ECO:0007669"/>
    <property type="project" value="UniProtKB-EC"/>
</dbReference>
<sequence>MLVRAISQRLLLLLGLAISLTTGQLSPQPEQVHLSVTNDPTQMVVTWVTQSPTNSTSVDYGTNRFDRSASGVQEKFVDGGSAKRVIYIHRAVMSGLRPGQRYVYRVGSELGWSDVFLFTATKSGSDWPARFAVYGDMGNTNGKSIPFLQKEAQSGDFDMVLHVGDFAYNMDTNNALVGDEFMRQVEPIAAYVPYMTCPGNHESAYNFSNYRRRFSMPGGDGEGSFFSFDYGPVHVISFSSEFYYYLDYGWKQAVYQFQWLEEDLQRANQNRANRPWIIAMAHRPMYCSNSDDPQHCTNADNLIRTGFPVGSKQRSRIFGSDYILGVEQLFYRYGVDLIFGAHEHSYERMWPVYNQKVCNSTTSSDNPYDNPPAPVHVITGSAGCVEGEDPFIPAGLPWSAFRSDDYGYTRMTVANATHLMLEQVSVDKGGQVIDSIVYVRNKHGSSAFNCV</sequence>
<dbReference type="Proteomes" id="UP000095280">
    <property type="component" value="Unplaced"/>
</dbReference>
<dbReference type="InterPro" id="IPR004843">
    <property type="entry name" value="Calcineurin-like_PHP"/>
</dbReference>
<dbReference type="InterPro" id="IPR029052">
    <property type="entry name" value="Metallo-depent_PP-like"/>
</dbReference>
<dbReference type="Gene3D" id="2.60.40.380">
    <property type="entry name" value="Purple acid phosphatase-like, N-terminal"/>
    <property type="match status" value="1"/>
</dbReference>
<dbReference type="SUPFAM" id="SSF49363">
    <property type="entry name" value="Purple acid phosphatase, N-terminal domain"/>
    <property type="match status" value="1"/>
</dbReference>
<evidence type="ECO:0000313" key="6">
    <source>
        <dbReference type="WBParaSite" id="maker-uti_cns_0002064-snap-gene-0.13-mRNA-1"/>
    </source>
</evidence>
<dbReference type="Gene3D" id="3.60.21.10">
    <property type="match status" value="1"/>
</dbReference>
<dbReference type="Pfam" id="PF00149">
    <property type="entry name" value="Metallophos"/>
    <property type="match status" value="1"/>
</dbReference>
<dbReference type="PANTHER" id="PTHR45867">
    <property type="entry name" value="PURPLE ACID PHOSPHATASE"/>
    <property type="match status" value="1"/>
</dbReference>
<dbReference type="EC" id="3.1.3.2" evidence="3"/>
<feature type="domain" description="Fibronectin type-III" evidence="4">
    <location>
        <begin position="28"/>
        <end position="124"/>
    </location>
</feature>
<dbReference type="PROSITE" id="PS50853">
    <property type="entry name" value="FN3"/>
    <property type="match status" value="1"/>
</dbReference>
<dbReference type="WBParaSite" id="maker-uti_cns_0002064-snap-gene-0.13-mRNA-1">
    <property type="protein sequence ID" value="maker-uti_cns_0002064-snap-gene-0.13-mRNA-1"/>
    <property type="gene ID" value="maker-uti_cns_0002064-snap-gene-0.13"/>
</dbReference>
<dbReference type="InterPro" id="IPR008963">
    <property type="entry name" value="Purple_acid_Pase-like_N"/>
</dbReference>
<dbReference type="GO" id="GO:0046872">
    <property type="term" value="F:metal ion binding"/>
    <property type="evidence" value="ECO:0007669"/>
    <property type="project" value="InterPro"/>
</dbReference>
<dbReference type="InterPro" id="IPR025733">
    <property type="entry name" value="PAPs_C"/>
</dbReference>
<dbReference type="SUPFAM" id="SSF56300">
    <property type="entry name" value="Metallo-dependent phosphatases"/>
    <property type="match status" value="1"/>
</dbReference>
<evidence type="ECO:0000259" key="4">
    <source>
        <dbReference type="PROSITE" id="PS50853"/>
    </source>
</evidence>
<dbReference type="Pfam" id="PF14008">
    <property type="entry name" value="Metallophos_C"/>
    <property type="match status" value="1"/>
</dbReference>
<dbReference type="CDD" id="cd00839">
    <property type="entry name" value="MPP_PAPs"/>
    <property type="match status" value="1"/>
</dbReference>
<evidence type="ECO:0000313" key="5">
    <source>
        <dbReference type="Proteomes" id="UP000095280"/>
    </source>
</evidence>
<protein>
    <recommendedName>
        <fullName evidence="3">Purple acid phosphatase</fullName>
        <ecNumber evidence="3">3.1.3.2</ecNumber>
    </recommendedName>
</protein>
<dbReference type="WBParaSite" id="maker-uti_cns_0046608-snap-gene-0.13-mRNA-1">
    <property type="protein sequence ID" value="maker-uti_cns_0046608-snap-gene-0.13-mRNA-1"/>
    <property type="gene ID" value="maker-uti_cns_0046608-snap-gene-0.13"/>
</dbReference>
<comment type="similarity">
    <text evidence="3">Belongs to the metallophosphoesterase superfamily. Purple acid phosphatase family.</text>
</comment>
<reference evidence="6 7" key="1">
    <citation type="submission" date="2016-11" db="UniProtKB">
        <authorList>
            <consortium name="WormBaseParasite"/>
        </authorList>
    </citation>
    <scope>IDENTIFICATION</scope>
</reference>
<keyword evidence="2" id="KW-0325">Glycoprotein</keyword>
<dbReference type="InterPro" id="IPR041792">
    <property type="entry name" value="MPP_PAP"/>
</dbReference>
<dbReference type="InterPro" id="IPR015914">
    <property type="entry name" value="PAPs_N"/>
</dbReference>
<accession>A0A1I8GHZ9</accession>
<evidence type="ECO:0000313" key="7">
    <source>
        <dbReference type="WBParaSite" id="maker-uti_cns_0013971-snap-gene-0.2-mRNA-1"/>
    </source>
</evidence>
<proteinExistence type="inferred from homology"/>
<dbReference type="AlphaFoldDB" id="A0A1I8GHZ9"/>
<dbReference type="PANTHER" id="PTHR45867:SF3">
    <property type="entry name" value="ACID PHOSPHATASE TYPE 7"/>
    <property type="match status" value="1"/>
</dbReference>
<evidence type="ECO:0000256" key="1">
    <source>
        <dbReference type="ARBA" id="ARBA00022729"/>
    </source>
</evidence>
<keyword evidence="1 3" id="KW-0732">Signal</keyword>
<comment type="catalytic activity">
    <reaction evidence="3">
        <text>a phosphate monoester + H2O = an alcohol + phosphate</text>
        <dbReference type="Rhea" id="RHEA:15017"/>
        <dbReference type="ChEBI" id="CHEBI:15377"/>
        <dbReference type="ChEBI" id="CHEBI:30879"/>
        <dbReference type="ChEBI" id="CHEBI:43474"/>
        <dbReference type="ChEBI" id="CHEBI:67140"/>
        <dbReference type="EC" id="3.1.3.2"/>
    </reaction>
</comment>
<feature type="signal peptide" evidence="3">
    <location>
        <begin position="1"/>
        <end position="23"/>
    </location>
</feature>
<keyword evidence="5" id="KW-1185">Reference proteome</keyword>
<dbReference type="STRING" id="282301.A0A1I8GHZ9"/>
<keyword evidence="3" id="KW-0378">Hydrolase</keyword>
<dbReference type="OrthoDB" id="45007at2759"/>
<dbReference type="WBParaSite" id="maker-uti_cns_0013971-snap-gene-0.2-mRNA-1">
    <property type="protein sequence ID" value="maker-uti_cns_0013971-snap-gene-0.2-mRNA-1"/>
    <property type="gene ID" value="maker-uti_cns_0013971-snap-gene-0.2"/>
</dbReference>
<organism evidence="5 6">
    <name type="scientific">Macrostomum lignano</name>
    <dbReference type="NCBI Taxonomy" id="282301"/>
    <lineage>
        <taxon>Eukaryota</taxon>
        <taxon>Metazoa</taxon>
        <taxon>Spiralia</taxon>
        <taxon>Lophotrochozoa</taxon>
        <taxon>Platyhelminthes</taxon>
        <taxon>Rhabditophora</taxon>
        <taxon>Macrostomorpha</taxon>
        <taxon>Macrostomida</taxon>
        <taxon>Macrostomidae</taxon>
        <taxon>Macrostomum</taxon>
    </lineage>
</organism>
<dbReference type="Pfam" id="PF16656">
    <property type="entry name" value="Pur_ac_phosph_N"/>
    <property type="match status" value="1"/>
</dbReference>
<evidence type="ECO:0000256" key="3">
    <source>
        <dbReference type="RuleBase" id="RU361203"/>
    </source>
</evidence>
<feature type="chain" id="PRO_5011325583" description="Purple acid phosphatase" evidence="3">
    <location>
        <begin position="24"/>
        <end position="451"/>
    </location>
</feature>
<name>A0A1I8GHZ9_9PLAT</name>
<dbReference type="InterPro" id="IPR003961">
    <property type="entry name" value="FN3_dom"/>
</dbReference>